<feature type="domain" description="YtkA-like" evidence="2">
    <location>
        <begin position="34"/>
        <end position="115"/>
    </location>
</feature>
<comment type="caution">
    <text evidence="3">The sequence shown here is derived from an EMBL/GenBank/DDBJ whole genome shotgun (WGS) entry which is preliminary data.</text>
</comment>
<organism evidence="3 4">
    <name type="scientific">Paenibacillus gallinarum</name>
    <dbReference type="NCBI Taxonomy" id="2762232"/>
    <lineage>
        <taxon>Bacteria</taxon>
        <taxon>Bacillati</taxon>
        <taxon>Bacillota</taxon>
        <taxon>Bacilli</taxon>
        <taxon>Bacillales</taxon>
        <taxon>Paenibacillaceae</taxon>
        <taxon>Paenibacillus</taxon>
    </lineage>
</organism>
<sequence length="134" mass="14955">MRRLIVFLCSTMIFLMLLSGCQKEGNEFTEMELPEPIKVELVVPEGEAIAVSDRVQLEAVVTQQNEYIDDADDVTFEISLEGSIGLEVATTYEGEGKYTAVYQFPVEGIYKVTSHVTARGMHSMPSKQVEVTEK</sequence>
<evidence type="ECO:0000259" key="2">
    <source>
        <dbReference type="Pfam" id="PF13115"/>
    </source>
</evidence>
<evidence type="ECO:0000313" key="4">
    <source>
        <dbReference type="Proteomes" id="UP000608071"/>
    </source>
</evidence>
<keyword evidence="4" id="KW-1185">Reference proteome</keyword>
<dbReference type="Proteomes" id="UP000608071">
    <property type="component" value="Unassembled WGS sequence"/>
</dbReference>
<proteinExistence type="predicted"/>
<dbReference type="RefSeq" id="WP_191799354.1">
    <property type="nucleotide sequence ID" value="NZ_JACSQL010000002.1"/>
</dbReference>
<evidence type="ECO:0000313" key="3">
    <source>
        <dbReference type="EMBL" id="MBD7968164.1"/>
    </source>
</evidence>
<feature type="chain" id="PRO_5046736557" evidence="1">
    <location>
        <begin position="25"/>
        <end position="134"/>
    </location>
</feature>
<name>A0ABR8SXU1_9BACL</name>
<keyword evidence="1" id="KW-0732">Signal</keyword>
<dbReference type="Pfam" id="PF13115">
    <property type="entry name" value="YtkA"/>
    <property type="match status" value="1"/>
</dbReference>
<protein>
    <submittedName>
        <fullName evidence="3">FixH family protein</fullName>
    </submittedName>
</protein>
<dbReference type="InterPro" id="IPR032693">
    <property type="entry name" value="YtkA-like_dom"/>
</dbReference>
<dbReference type="EMBL" id="JACSQL010000002">
    <property type="protein sequence ID" value="MBD7968164.1"/>
    <property type="molecule type" value="Genomic_DNA"/>
</dbReference>
<dbReference type="PROSITE" id="PS51257">
    <property type="entry name" value="PROKAR_LIPOPROTEIN"/>
    <property type="match status" value="1"/>
</dbReference>
<gene>
    <name evidence="3" type="ORF">H9647_08815</name>
</gene>
<feature type="signal peptide" evidence="1">
    <location>
        <begin position="1"/>
        <end position="24"/>
    </location>
</feature>
<reference evidence="3 4" key="1">
    <citation type="submission" date="2020-08" db="EMBL/GenBank/DDBJ databases">
        <title>A Genomic Blueprint of the Chicken Gut Microbiome.</title>
        <authorList>
            <person name="Gilroy R."/>
            <person name="Ravi A."/>
            <person name="Getino M."/>
            <person name="Pursley I."/>
            <person name="Horton D.L."/>
            <person name="Alikhan N.-F."/>
            <person name="Baker D."/>
            <person name="Gharbi K."/>
            <person name="Hall N."/>
            <person name="Watson M."/>
            <person name="Adriaenssens E.M."/>
            <person name="Foster-Nyarko E."/>
            <person name="Jarju S."/>
            <person name="Secka A."/>
            <person name="Antonio M."/>
            <person name="Oren A."/>
            <person name="Chaudhuri R."/>
            <person name="La Ragione R.M."/>
            <person name="Hildebrand F."/>
            <person name="Pallen M.J."/>
        </authorList>
    </citation>
    <scope>NUCLEOTIDE SEQUENCE [LARGE SCALE GENOMIC DNA]</scope>
    <source>
        <strain evidence="3 4">Sa2BVA9</strain>
    </source>
</reference>
<evidence type="ECO:0000256" key="1">
    <source>
        <dbReference type="SAM" id="SignalP"/>
    </source>
</evidence>
<accession>A0ABR8SXU1</accession>